<accession>A0A7R7XEF8</accession>
<feature type="region of interest" description="Disordered" evidence="1">
    <location>
        <begin position="1"/>
        <end position="22"/>
    </location>
</feature>
<feature type="region of interest" description="Disordered" evidence="1">
    <location>
        <begin position="59"/>
        <end position="80"/>
    </location>
</feature>
<evidence type="ECO:0000313" key="3">
    <source>
        <dbReference type="Proteomes" id="UP000654913"/>
    </source>
</evidence>
<dbReference type="AlphaFoldDB" id="A0A7R7XEF8"/>
<organism evidence="2 3">
    <name type="scientific">Aspergillus puulaauensis</name>
    <dbReference type="NCBI Taxonomy" id="1220207"/>
    <lineage>
        <taxon>Eukaryota</taxon>
        <taxon>Fungi</taxon>
        <taxon>Dikarya</taxon>
        <taxon>Ascomycota</taxon>
        <taxon>Pezizomycotina</taxon>
        <taxon>Eurotiomycetes</taxon>
        <taxon>Eurotiomycetidae</taxon>
        <taxon>Eurotiales</taxon>
        <taxon>Aspergillaceae</taxon>
        <taxon>Aspergillus</taxon>
    </lineage>
</organism>
<dbReference type="EMBL" id="AP024444">
    <property type="protein sequence ID" value="BCS19738.1"/>
    <property type="molecule type" value="Genomic_DNA"/>
</dbReference>
<sequence>MESRGVTLAMGSTDGNRSGPEEWRDQWTIVSLQSKFSGRNLWLHYSTMSPAPTRVNIREHETSKSRPPSHVVHDAKLYTA</sequence>
<reference evidence="2" key="2">
    <citation type="submission" date="2021-02" db="EMBL/GenBank/DDBJ databases">
        <title>Aspergillus puulaauensis MK2 genome sequence.</title>
        <authorList>
            <person name="Futagami T."/>
            <person name="Mori K."/>
            <person name="Kadooka C."/>
            <person name="Tanaka T."/>
        </authorList>
    </citation>
    <scope>NUCLEOTIDE SEQUENCE</scope>
    <source>
        <strain evidence="2">MK2</strain>
    </source>
</reference>
<protein>
    <submittedName>
        <fullName evidence="2">Uncharacterized protein</fullName>
    </submittedName>
</protein>
<evidence type="ECO:0000313" key="2">
    <source>
        <dbReference type="EMBL" id="BCS19738.1"/>
    </source>
</evidence>
<keyword evidence="3" id="KW-1185">Reference proteome</keyword>
<dbReference type="RefSeq" id="XP_041551932.1">
    <property type="nucleotide sequence ID" value="XM_041698781.1"/>
</dbReference>
<dbReference type="GeneID" id="64969743"/>
<gene>
    <name evidence="2" type="ORF">APUU_20170A</name>
</gene>
<proteinExistence type="predicted"/>
<dbReference type="Proteomes" id="UP000654913">
    <property type="component" value="Chromosome 2"/>
</dbReference>
<feature type="compositionally biased region" description="Basic and acidic residues" evidence="1">
    <location>
        <begin position="71"/>
        <end position="80"/>
    </location>
</feature>
<dbReference type="KEGG" id="apuu:APUU_20170A"/>
<evidence type="ECO:0000256" key="1">
    <source>
        <dbReference type="SAM" id="MobiDB-lite"/>
    </source>
</evidence>
<name>A0A7R7XEF8_9EURO</name>
<reference evidence="2" key="1">
    <citation type="submission" date="2021-01" db="EMBL/GenBank/DDBJ databases">
        <authorList>
            <consortium name="Aspergillus puulaauensis MK2 genome sequencing consortium"/>
            <person name="Kazuki M."/>
            <person name="Futagami T."/>
        </authorList>
    </citation>
    <scope>NUCLEOTIDE SEQUENCE</scope>
    <source>
        <strain evidence="2">MK2</strain>
    </source>
</reference>